<dbReference type="EC" id="4.2.3.1" evidence="4 11"/>
<evidence type="ECO:0000256" key="9">
    <source>
        <dbReference type="ARBA" id="ARBA00023239"/>
    </source>
</evidence>
<accession>A0A830GVQ1</accession>
<evidence type="ECO:0000256" key="12">
    <source>
        <dbReference type="PIRSR" id="PIRSR038945-1"/>
    </source>
</evidence>
<keyword evidence="7" id="KW-0791">Threonine biosynthesis</keyword>
<proteinExistence type="inferred from homology"/>
<evidence type="ECO:0000256" key="3">
    <source>
        <dbReference type="ARBA" id="ARBA00005517"/>
    </source>
</evidence>
<feature type="domain" description="Tryptophan synthase beta chain-like PALP" evidence="14">
    <location>
        <begin position="28"/>
        <end position="314"/>
    </location>
</feature>
<evidence type="ECO:0000256" key="5">
    <source>
        <dbReference type="ARBA" id="ARBA00018679"/>
    </source>
</evidence>
<evidence type="ECO:0000256" key="4">
    <source>
        <dbReference type="ARBA" id="ARBA00013028"/>
    </source>
</evidence>
<dbReference type="UniPathway" id="UPA00050">
    <property type="reaction ID" value="UER00065"/>
</dbReference>
<evidence type="ECO:0000313" key="15">
    <source>
        <dbReference type="EMBL" id="GGP20530.1"/>
    </source>
</evidence>
<organism evidence="15 16">
    <name type="scientific">Thermocladium modestius</name>
    <dbReference type="NCBI Taxonomy" id="62609"/>
    <lineage>
        <taxon>Archaea</taxon>
        <taxon>Thermoproteota</taxon>
        <taxon>Thermoprotei</taxon>
        <taxon>Thermoproteales</taxon>
        <taxon>Thermoproteaceae</taxon>
        <taxon>Thermocladium</taxon>
    </lineage>
</organism>
<evidence type="ECO:0000256" key="6">
    <source>
        <dbReference type="ARBA" id="ARBA00022605"/>
    </source>
</evidence>
<keyword evidence="6" id="KW-0028">Amino-acid biosynthesis</keyword>
<comment type="caution">
    <text evidence="15">The sequence shown here is derived from an EMBL/GenBank/DDBJ whole genome shotgun (WGS) entry which is preliminary data.</text>
</comment>
<sequence length="333" mass="35179">MLESPVLNPSGRGVWRYSSLLPRPRNKITLGEGCTPLIRMGRDLLLKFEGANPTGSFKDRGMTVGVSIAKEAGASSLVVASTGNTAASAAAYGAAAGLEVKVALPDGHVAMGKLAQAIIHGATILKVRGGFDEALNYVLAREVGRSYPLNSFNPWRLEGQKTIALEVIEEAKVDNIIVPVGNAGNIYAIWKGYVEAMEAGLTDSIPRLIGVQAEGASPIASAWIMGREEPIPVIPETVASAIRIGKPVNWFRAWRAVKAAGGEFITVSDEEIINAQKALAKMGIFVELASASTYAAYLRLASDLSGSTVLIATGHGLKDPDAAAKYEMHIIEV</sequence>
<dbReference type="GO" id="GO:0004794">
    <property type="term" value="F:threonine deaminase activity"/>
    <property type="evidence" value="ECO:0007669"/>
    <property type="project" value="TreeGrafter"/>
</dbReference>
<dbReference type="Pfam" id="PF00291">
    <property type="entry name" value="PALP"/>
    <property type="match status" value="1"/>
</dbReference>
<dbReference type="GO" id="GO:0004795">
    <property type="term" value="F:threonine synthase activity"/>
    <property type="evidence" value="ECO:0007669"/>
    <property type="project" value="UniProtKB-UniRule"/>
</dbReference>
<dbReference type="InterPro" id="IPR000634">
    <property type="entry name" value="Ser/Thr_deHydtase_PyrdxlP-BS"/>
</dbReference>
<dbReference type="AlphaFoldDB" id="A0A830GVQ1"/>
<evidence type="ECO:0000256" key="7">
    <source>
        <dbReference type="ARBA" id="ARBA00022697"/>
    </source>
</evidence>
<dbReference type="InterPro" id="IPR001926">
    <property type="entry name" value="TrpB-like_PALP"/>
</dbReference>
<evidence type="ECO:0000256" key="13">
    <source>
        <dbReference type="PIRSR" id="PIRSR038945-2"/>
    </source>
</evidence>
<keyword evidence="8 12" id="KW-0663">Pyridoxal phosphate</keyword>
<dbReference type="NCBIfam" id="TIGR00260">
    <property type="entry name" value="thrC"/>
    <property type="match status" value="1"/>
</dbReference>
<reference evidence="15" key="1">
    <citation type="journal article" date="2014" name="Int. J. Syst. Evol. Microbiol.">
        <title>Complete genome sequence of Corynebacterium casei LMG S-19264T (=DSM 44701T), isolated from a smear-ripened cheese.</title>
        <authorList>
            <consortium name="US DOE Joint Genome Institute (JGI-PGF)"/>
            <person name="Walter F."/>
            <person name="Albersmeier A."/>
            <person name="Kalinowski J."/>
            <person name="Ruckert C."/>
        </authorList>
    </citation>
    <scope>NUCLEOTIDE SEQUENCE</scope>
    <source>
        <strain evidence="15">JCM 10088</strain>
    </source>
</reference>
<feature type="binding site" evidence="12">
    <location>
        <position position="84"/>
    </location>
    <ligand>
        <name>pyridoxal 5'-phosphate</name>
        <dbReference type="ChEBI" id="CHEBI:597326"/>
    </ligand>
</feature>
<dbReference type="PANTHER" id="PTHR48078">
    <property type="entry name" value="THREONINE DEHYDRATASE, MITOCHONDRIAL-RELATED"/>
    <property type="match status" value="1"/>
</dbReference>
<keyword evidence="9" id="KW-0456">Lyase</keyword>
<evidence type="ECO:0000256" key="1">
    <source>
        <dbReference type="ARBA" id="ARBA00001933"/>
    </source>
</evidence>
<evidence type="ECO:0000256" key="8">
    <source>
        <dbReference type="ARBA" id="ARBA00022898"/>
    </source>
</evidence>
<dbReference type="CDD" id="cd01563">
    <property type="entry name" value="Thr-synth_1"/>
    <property type="match status" value="1"/>
</dbReference>
<dbReference type="InterPro" id="IPR036052">
    <property type="entry name" value="TrpB-like_PALP_sf"/>
</dbReference>
<comment type="catalytic activity">
    <reaction evidence="10">
        <text>O-phospho-L-homoserine + H2O = L-threonine + phosphate</text>
        <dbReference type="Rhea" id="RHEA:10840"/>
        <dbReference type="ChEBI" id="CHEBI:15377"/>
        <dbReference type="ChEBI" id="CHEBI:43474"/>
        <dbReference type="ChEBI" id="CHEBI:57590"/>
        <dbReference type="ChEBI" id="CHEBI:57926"/>
        <dbReference type="EC" id="4.2.3.1"/>
    </reaction>
</comment>
<feature type="binding site" evidence="12">
    <location>
        <begin position="181"/>
        <end position="185"/>
    </location>
    <ligand>
        <name>pyridoxal 5'-phosphate</name>
        <dbReference type="ChEBI" id="CHEBI:597326"/>
    </ligand>
</feature>
<dbReference type="EMBL" id="BMNL01000002">
    <property type="protein sequence ID" value="GGP20530.1"/>
    <property type="molecule type" value="Genomic_DNA"/>
</dbReference>
<dbReference type="GO" id="GO:0006567">
    <property type="term" value="P:L-threonine catabolic process"/>
    <property type="evidence" value="ECO:0007669"/>
    <property type="project" value="TreeGrafter"/>
</dbReference>
<dbReference type="SUPFAM" id="SSF53686">
    <property type="entry name" value="Tryptophan synthase beta subunit-like PLP-dependent enzymes"/>
    <property type="match status" value="1"/>
</dbReference>
<evidence type="ECO:0000313" key="16">
    <source>
        <dbReference type="Proteomes" id="UP000610960"/>
    </source>
</evidence>
<dbReference type="PIRSF" id="PIRSF038945">
    <property type="entry name" value="Thr_synthase"/>
    <property type="match status" value="1"/>
</dbReference>
<protein>
    <recommendedName>
        <fullName evidence="5 11">Threonine synthase</fullName>
        <ecNumber evidence="4 11">4.2.3.1</ecNumber>
    </recommendedName>
</protein>
<gene>
    <name evidence="15" type="ORF">GCM10007981_08990</name>
</gene>
<dbReference type="GO" id="GO:0003941">
    <property type="term" value="F:L-serine ammonia-lyase activity"/>
    <property type="evidence" value="ECO:0007669"/>
    <property type="project" value="TreeGrafter"/>
</dbReference>
<dbReference type="GO" id="GO:0006565">
    <property type="term" value="P:L-serine catabolic process"/>
    <property type="evidence" value="ECO:0007669"/>
    <property type="project" value="TreeGrafter"/>
</dbReference>
<dbReference type="PROSITE" id="PS00165">
    <property type="entry name" value="DEHYDRATASE_SER_THR"/>
    <property type="match status" value="1"/>
</dbReference>
<reference evidence="15" key="2">
    <citation type="submission" date="2020-09" db="EMBL/GenBank/DDBJ databases">
        <authorList>
            <person name="Sun Q."/>
            <person name="Ohkuma M."/>
        </authorList>
    </citation>
    <scope>NUCLEOTIDE SEQUENCE</scope>
    <source>
        <strain evidence="15">JCM 10088</strain>
    </source>
</reference>
<dbReference type="Gene3D" id="3.40.50.1100">
    <property type="match status" value="2"/>
</dbReference>
<dbReference type="InterPro" id="IPR026260">
    <property type="entry name" value="Thr_Synthase_bac/arc"/>
</dbReference>
<comment type="cofactor">
    <cofactor evidence="1 12">
        <name>pyridoxal 5'-phosphate</name>
        <dbReference type="ChEBI" id="CHEBI:597326"/>
    </cofactor>
</comment>
<comment type="similarity">
    <text evidence="3">Belongs to the threonine synthase family.</text>
</comment>
<dbReference type="GO" id="GO:0030170">
    <property type="term" value="F:pyridoxal phosphate binding"/>
    <property type="evidence" value="ECO:0007669"/>
    <property type="project" value="InterPro"/>
</dbReference>
<dbReference type="PANTHER" id="PTHR48078:SF6">
    <property type="entry name" value="L-THREONINE DEHYDRATASE CATABOLIC TDCB"/>
    <property type="match status" value="1"/>
</dbReference>
<dbReference type="InterPro" id="IPR004450">
    <property type="entry name" value="Thr_synthase-like"/>
</dbReference>
<evidence type="ECO:0000256" key="2">
    <source>
        <dbReference type="ARBA" id="ARBA00004979"/>
    </source>
</evidence>
<dbReference type="InterPro" id="IPR050147">
    <property type="entry name" value="Ser/Thr_Dehydratase"/>
</dbReference>
<feature type="binding site" evidence="12">
    <location>
        <position position="313"/>
    </location>
    <ligand>
        <name>pyridoxal 5'-phosphate</name>
        <dbReference type="ChEBI" id="CHEBI:597326"/>
    </ligand>
</feature>
<name>A0A830GVQ1_9CREN</name>
<comment type="pathway">
    <text evidence="2">Amino-acid biosynthesis; L-threonine biosynthesis; L-threonine from L-aspartate: step 5/5.</text>
</comment>
<dbReference type="Proteomes" id="UP000610960">
    <property type="component" value="Unassembled WGS sequence"/>
</dbReference>
<keyword evidence="16" id="KW-1185">Reference proteome</keyword>
<feature type="modified residue" description="N6-(pyridoxal phosphate)lysine" evidence="13">
    <location>
        <position position="58"/>
    </location>
</feature>
<evidence type="ECO:0000256" key="10">
    <source>
        <dbReference type="ARBA" id="ARBA00049144"/>
    </source>
</evidence>
<dbReference type="GO" id="GO:0009088">
    <property type="term" value="P:threonine biosynthetic process"/>
    <property type="evidence" value="ECO:0007669"/>
    <property type="project" value="UniProtKB-UniRule"/>
</dbReference>
<evidence type="ECO:0000256" key="11">
    <source>
        <dbReference type="NCBIfam" id="TIGR00260"/>
    </source>
</evidence>
<dbReference type="GO" id="GO:0009097">
    <property type="term" value="P:isoleucine biosynthetic process"/>
    <property type="evidence" value="ECO:0007669"/>
    <property type="project" value="TreeGrafter"/>
</dbReference>
<evidence type="ECO:0000259" key="14">
    <source>
        <dbReference type="Pfam" id="PF00291"/>
    </source>
</evidence>